<evidence type="ECO:0000256" key="1">
    <source>
        <dbReference type="SAM" id="MobiDB-lite"/>
    </source>
</evidence>
<dbReference type="Proteomes" id="UP000644507">
    <property type="component" value="Unassembled WGS sequence"/>
</dbReference>
<dbReference type="AlphaFoldDB" id="A0A918WL40"/>
<accession>A0A918WL40</accession>
<dbReference type="InterPro" id="IPR022156">
    <property type="entry name" value="Uncharacterised_YfbK_N"/>
</dbReference>
<sequence length="476" mass="51943">MKELQPDDPRYTAYILGELPPKEAKIIAERAESDPAIASEMAKTQALGKLLCEAYEREGLSLHPVQRAVIRRVGQSQEAMAMRSARRRVDWYRGAGISLAAAASITIVLFLLAKTPVDSPQQAAAEPEELRMDVVLSPAALANWGGEEDAASGSMASVAKVARENEEPKEASSEKADESRREFAERILSDPERFFVSAERTARSQILPTPDSFIPLQENEYLSTSDSPSTTVPVMAGRTSFAWVERFLRERGQLPPKDAVRLEELVNYPDYQESAGAEVGGVALTSELVPCPWNSDSLLLGLLLQRQPGSAEREKVSVKLEIDEERVAEYRLLGFAQPDGEVVAGADASHPLAAGNSTYVFYEIRPGDVPFDDVPLGKIALKVTDGVGSPVYRSLEVPSIPNRWLDSSNSFRTAATVAAYALVLRDSPFKGNLSLAWVESLARQTLLEHPKANSATREVLELIIQTRSLAGLEPTA</sequence>
<keyword evidence="2" id="KW-1133">Transmembrane helix</keyword>
<organism evidence="4 5">
    <name type="scientific">Roseibacillus persicicus</name>
    <dbReference type="NCBI Taxonomy" id="454148"/>
    <lineage>
        <taxon>Bacteria</taxon>
        <taxon>Pseudomonadati</taxon>
        <taxon>Verrucomicrobiota</taxon>
        <taxon>Verrucomicrobiia</taxon>
        <taxon>Verrucomicrobiales</taxon>
        <taxon>Verrucomicrobiaceae</taxon>
        <taxon>Roseibacillus</taxon>
    </lineage>
</organism>
<dbReference type="Pfam" id="PF12450">
    <property type="entry name" value="vWF_A"/>
    <property type="match status" value="1"/>
</dbReference>
<reference evidence="4" key="2">
    <citation type="submission" date="2020-09" db="EMBL/GenBank/DDBJ databases">
        <authorList>
            <person name="Sun Q."/>
            <person name="Kim S."/>
        </authorList>
    </citation>
    <scope>NUCLEOTIDE SEQUENCE</scope>
    <source>
        <strain evidence="4">KCTC 12988</strain>
    </source>
</reference>
<reference evidence="4" key="1">
    <citation type="journal article" date="2014" name="Int. J. Syst. Evol. Microbiol.">
        <title>Complete genome sequence of Corynebacterium casei LMG S-19264T (=DSM 44701T), isolated from a smear-ripened cheese.</title>
        <authorList>
            <consortium name="US DOE Joint Genome Institute (JGI-PGF)"/>
            <person name="Walter F."/>
            <person name="Albersmeier A."/>
            <person name="Kalinowski J."/>
            <person name="Ruckert C."/>
        </authorList>
    </citation>
    <scope>NUCLEOTIDE SEQUENCE</scope>
    <source>
        <strain evidence="4">KCTC 12988</strain>
    </source>
</reference>
<evidence type="ECO:0000313" key="5">
    <source>
        <dbReference type="Proteomes" id="UP000644507"/>
    </source>
</evidence>
<evidence type="ECO:0000313" key="4">
    <source>
        <dbReference type="EMBL" id="GHC61503.1"/>
    </source>
</evidence>
<dbReference type="RefSeq" id="WP_189571865.1">
    <property type="nucleotide sequence ID" value="NZ_BMXI01000014.1"/>
</dbReference>
<keyword evidence="5" id="KW-1185">Reference proteome</keyword>
<evidence type="ECO:0000259" key="3">
    <source>
        <dbReference type="Pfam" id="PF12450"/>
    </source>
</evidence>
<feature type="region of interest" description="Disordered" evidence="1">
    <location>
        <begin position="153"/>
        <end position="182"/>
    </location>
</feature>
<evidence type="ECO:0000256" key="2">
    <source>
        <dbReference type="SAM" id="Phobius"/>
    </source>
</evidence>
<comment type="caution">
    <text evidence="4">The sequence shown here is derived from an EMBL/GenBank/DDBJ whole genome shotgun (WGS) entry which is preliminary data.</text>
</comment>
<proteinExistence type="predicted"/>
<feature type="domain" description="Uncharacterised protein YfbK N-terminal" evidence="3">
    <location>
        <begin position="211"/>
        <end position="300"/>
    </location>
</feature>
<feature type="compositionally biased region" description="Basic and acidic residues" evidence="1">
    <location>
        <begin position="161"/>
        <end position="182"/>
    </location>
</feature>
<feature type="transmembrane region" description="Helical" evidence="2">
    <location>
        <begin position="91"/>
        <end position="113"/>
    </location>
</feature>
<protein>
    <recommendedName>
        <fullName evidence="3">Uncharacterized protein YfbK N-terminal domain-containing protein</fullName>
    </recommendedName>
</protein>
<keyword evidence="2" id="KW-0472">Membrane</keyword>
<gene>
    <name evidence="4" type="ORF">GCM10007100_31060</name>
</gene>
<dbReference type="EMBL" id="BMXI01000014">
    <property type="protein sequence ID" value="GHC61503.1"/>
    <property type="molecule type" value="Genomic_DNA"/>
</dbReference>
<name>A0A918WL40_9BACT</name>
<keyword evidence="2" id="KW-0812">Transmembrane</keyword>